<dbReference type="Proteomes" id="UP000267516">
    <property type="component" value="Segment"/>
</dbReference>
<organism evidence="1">
    <name type="scientific">White spot syndrome virus</name>
    <dbReference type="NCBI Taxonomy" id="342409"/>
    <lineage>
        <taxon>Viruses</taxon>
        <taxon>Viruses incertae sedis</taxon>
        <taxon>Naldaviricetes</taxon>
        <taxon>Nimaviridae</taxon>
        <taxon>Whispovirus</taxon>
    </lineage>
</organism>
<name>A0A2D3I6D7_9VIRU</name>
<reference evidence="1" key="1">
    <citation type="journal article" date="2018" name="Aquaculture">
        <title>Complete genome sequence of a white spot syndrome virus associated with a disease incursion in Australia.</title>
        <authorList>
            <person name="Oakey J."/>
            <person name="Smith C.S."/>
        </authorList>
    </citation>
    <scope>NUCLEOTIDE SEQUENCE [LARGE SCALE GENOMIC DNA]</scope>
    <source>
        <strain evidence="1">WSSV-AU</strain>
    </source>
</reference>
<sequence>MLGYFSIPIIHLRRRLLVIKTATSIAAFSFPKNTELVFGSFSCTFFTDAVITIAGDWEVVFFHFCEPHLGKGP</sequence>
<protein>
    <submittedName>
        <fullName evidence="1">ORF1102</fullName>
    </submittedName>
</protein>
<evidence type="ECO:0000313" key="1">
    <source>
        <dbReference type="EMBL" id="ATU83945.1"/>
    </source>
</evidence>
<proteinExistence type="predicted"/>
<dbReference type="EMBL" id="MF768985">
    <property type="protein sequence ID" value="ATU83945.1"/>
    <property type="molecule type" value="Genomic_DNA"/>
</dbReference>
<accession>A0A2D3I6D7</accession>